<evidence type="ECO:0000256" key="6">
    <source>
        <dbReference type="ARBA" id="ARBA00022723"/>
    </source>
</evidence>
<comment type="similarity">
    <text evidence="2">Belongs to the COX17 family.</text>
</comment>
<evidence type="ECO:0000256" key="10">
    <source>
        <dbReference type="ARBA" id="ARBA00023186"/>
    </source>
</evidence>
<evidence type="ECO:0000256" key="5">
    <source>
        <dbReference type="ARBA" id="ARBA00022679"/>
    </source>
</evidence>
<evidence type="ECO:0000313" key="13">
    <source>
        <dbReference type="EMBL" id="OQV14648.1"/>
    </source>
</evidence>
<dbReference type="SUPFAM" id="SSF53335">
    <property type="entry name" value="S-adenosyl-L-methionine-dependent methyltransferases"/>
    <property type="match status" value="1"/>
</dbReference>
<dbReference type="OrthoDB" id="417697at2759"/>
<reference evidence="14" key="1">
    <citation type="submission" date="2017-01" db="EMBL/GenBank/DDBJ databases">
        <title>Comparative genomics of anhydrobiosis in the tardigrade Hypsibius dujardini.</title>
        <authorList>
            <person name="Yoshida Y."/>
            <person name="Koutsovoulos G."/>
            <person name="Laetsch D."/>
            <person name="Stevens L."/>
            <person name="Kumar S."/>
            <person name="Horikawa D."/>
            <person name="Ishino K."/>
            <person name="Komine S."/>
            <person name="Tomita M."/>
            <person name="Blaxter M."/>
            <person name="Arakawa K."/>
        </authorList>
    </citation>
    <scope>NUCLEOTIDE SEQUENCE [LARGE SCALE GENOMIC DNA]</scope>
    <source>
        <strain evidence="14">Z151</strain>
    </source>
</reference>
<comment type="subcellular location">
    <subcellularLocation>
        <location evidence="1">Mitochondrion intermembrane space</location>
    </subcellularLocation>
</comment>
<dbReference type="PANTHER" id="PTHR22809:SF5">
    <property type="entry name" value="TRNA N(3)-METHYLCYTIDINE METHYLTRANSFERASE METTL6"/>
    <property type="match status" value="1"/>
</dbReference>
<dbReference type="Proteomes" id="UP000192578">
    <property type="component" value="Unassembled WGS sequence"/>
</dbReference>
<evidence type="ECO:0000259" key="12">
    <source>
        <dbReference type="Pfam" id="PF08242"/>
    </source>
</evidence>
<feature type="binding site" evidence="11">
    <location>
        <position position="56"/>
    </location>
    <ligand>
        <name>Cu cation</name>
        <dbReference type="ChEBI" id="CHEBI:23378"/>
    </ligand>
</feature>
<evidence type="ECO:0000256" key="3">
    <source>
        <dbReference type="ARBA" id="ARBA00009725"/>
    </source>
</evidence>
<dbReference type="CDD" id="cd02440">
    <property type="entry name" value="AdoMet_MTases"/>
    <property type="match status" value="1"/>
</dbReference>
<organism evidence="13 14">
    <name type="scientific">Hypsibius exemplaris</name>
    <name type="common">Freshwater tardigrade</name>
    <dbReference type="NCBI Taxonomy" id="2072580"/>
    <lineage>
        <taxon>Eukaryota</taxon>
        <taxon>Metazoa</taxon>
        <taxon>Ecdysozoa</taxon>
        <taxon>Tardigrada</taxon>
        <taxon>Eutardigrada</taxon>
        <taxon>Parachela</taxon>
        <taxon>Hypsibioidea</taxon>
        <taxon>Hypsibiidae</taxon>
        <taxon>Hypsibius</taxon>
    </lineage>
</organism>
<dbReference type="PANTHER" id="PTHR22809">
    <property type="entry name" value="METHYLTRANSFERASE-RELATED"/>
    <property type="match status" value="1"/>
</dbReference>
<dbReference type="InterPro" id="IPR013217">
    <property type="entry name" value="Methyltransf_12"/>
</dbReference>
<name>A0A1W0WHG7_HYPEX</name>
<comment type="caution">
    <text evidence="13">The sequence shown here is derived from an EMBL/GenBank/DDBJ whole genome shotgun (WGS) entry which is preliminary data.</text>
</comment>
<keyword evidence="7 11" id="KW-0186">Copper</keyword>
<dbReference type="GO" id="GO:0008173">
    <property type="term" value="F:RNA methyltransferase activity"/>
    <property type="evidence" value="ECO:0007669"/>
    <property type="project" value="UniProtKB-ARBA"/>
</dbReference>
<dbReference type="InterPro" id="IPR029063">
    <property type="entry name" value="SAM-dependent_MTases_sf"/>
</dbReference>
<proteinExistence type="inferred from homology"/>
<dbReference type="GO" id="GO:0005507">
    <property type="term" value="F:copper ion binding"/>
    <property type="evidence" value="ECO:0007669"/>
    <property type="project" value="InterPro"/>
</dbReference>
<dbReference type="GO" id="GO:0005758">
    <property type="term" value="C:mitochondrial intermembrane space"/>
    <property type="evidence" value="ECO:0007669"/>
    <property type="project" value="UniProtKB-SubCell"/>
</dbReference>
<keyword evidence="10" id="KW-0143">Chaperone</keyword>
<keyword evidence="4 13" id="KW-0489">Methyltransferase</keyword>
<dbReference type="EMBL" id="MTYJ01000101">
    <property type="protein sequence ID" value="OQV14648.1"/>
    <property type="molecule type" value="Genomic_DNA"/>
</dbReference>
<keyword evidence="6 11" id="KW-0479">Metal-binding</keyword>
<accession>A0A1W0WHG7</accession>
<sequence>MEVELLVPQYGTIISGFSESCAARLHDMPSSDTKALPSTTPESQSEEVKPKCKACCACPETKQVRDACIMENGEADCQALIEAHKQSSSSSPRVLSEEELLQLARHDSRPVTDFKRRQLRNESGNWDKFYQRNADRFFKDRHWTTREFAELSTEAPLKLLEVGCGVGNLFLPLLEENPSVYVYACDFAPTAISIIQADPNYRKHSDRCQCFVADITKDDLTSNIPETLDIVTLIFVLSAIHPEKMVAAVRNLRKVLRPGGLVLFRDYGLYDHAMIRFAPGHKLDEKFYFRQDCTYTYYFSLEDVQRIFTEAGFALEECDYVHKETSNQKLNLHVPRIFVQGKFRNPA</sequence>
<evidence type="ECO:0000256" key="11">
    <source>
        <dbReference type="PIRSR" id="PIRSR607745-1"/>
    </source>
</evidence>
<dbReference type="GO" id="GO:0032259">
    <property type="term" value="P:methylation"/>
    <property type="evidence" value="ECO:0007669"/>
    <property type="project" value="UniProtKB-KW"/>
</dbReference>
<gene>
    <name evidence="13" type="ORF">BV898_11154</name>
</gene>
<evidence type="ECO:0000256" key="7">
    <source>
        <dbReference type="ARBA" id="ARBA00023008"/>
    </source>
</evidence>
<keyword evidence="5" id="KW-0808">Transferase</keyword>
<evidence type="ECO:0000256" key="9">
    <source>
        <dbReference type="ARBA" id="ARBA00023157"/>
    </source>
</evidence>
<dbReference type="SUPFAM" id="SSF47072">
    <property type="entry name" value="Cysteine alpha-hairpin motif"/>
    <property type="match status" value="1"/>
</dbReference>
<dbReference type="Pfam" id="PF05051">
    <property type="entry name" value="COX17"/>
    <property type="match status" value="1"/>
</dbReference>
<comment type="similarity">
    <text evidence="3">Belongs to the methyltransferase superfamily. METL family.</text>
</comment>
<feature type="binding site" evidence="11">
    <location>
        <position position="55"/>
    </location>
    <ligand>
        <name>Cu cation</name>
        <dbReference type="ChEBI" id="CHEBI:23378"/>
    </ligand>
</feature>
<evidence type="ECO:0000256" key="2">
    <source>
        <dbReference type="ARBA" id="ARBA00009241"/>
    </source>
</evidence>
<evidence type="ECO:0000313" key="14">
    <source>
        <dbReference type="Proteomes" id="UP000192578"/>
    </source>
</evidence>
<dbReference type="GO" id="GO:0008757">
    <property type="term" value="F:S-adenosylmethionine-dependent methyltransferase activity"/>
    <property type="evidence" value="ECO:0007669"/>
    <property type="project" value="UniProtKB-ARBA"/>
</dbReference>
<evidence type="ECO:0000256" key="4">
    <source>
        <dbReference type="ARBA" id="ARBA00022603"/>
    </source>
</evidence>
<dbReference type="AlphaFoldDB" id="A0A1W0WHG7"/>
<dbReference type="Pfam" id="PF08242">
    <property type="entry name" value="Methyltransf_12"/>
    <property type="match status" value="1"/>
</dbReference>
<dbReference type="InterPro" id="IPR026113">
    <property type="entry name" value="METTL2/6/8-like"/>
</dbReference>
<dbReference type="InterPro" id="IPR007745">
    <property type="entry name" value="Cyt_c_oxidase_Cu-chaperone"/>
</dbReference>
<protein>
    <submittedName>
        <fullName evidence="13">Methyltransferase-like protein 6</fullName>
    </submittedName>
</protein>
<evidence type="ECO:0000256" key="8">
    <source>
        <dbReference type="ARBA" id="ARBA00023128"/>
    </source>
</evidence>
<keyword evidence="8" id="KW-0496">Mitochondrion</keyword>
<dbReference type="InterPro" id="IPR009069">
    <property type="entry name" value="Cys_alpha_HP_mot_SF"/>
</dbReference>
<keyword evidence="14" id="KW-1185">Reference proteome</keyword>
<dbReference type="Gene3D" id="3.40.50.150">
    <property type="entry name" value="Vaccinia Virus protein VP39"/>
    <property type="match status" value="1"/>
</dbReference>
<dbReference type="Gene3D" id="1.10.287.1130">
    <property type="entry name" value="CytochromE C oxidase copper chaperone"/>
    <property type="match status" value="1"/>
</dbReference>
<keyword evidence="9" id="KW-1015">Disulfide bond</keyword>
<feature type="domain" description="Methyltransferase type 12" evidence="12">
    <location>
        <begin position="160"/>
        <end position="261"/>
    </location>
</feature>
<evidence type="ECO:0000256" key="1">
    <source>
        <dbReference type="ARBA" id="ARBA00004569"/>
    </source>
</evidence>
<dbReference type="GO" id="GO:0016531">
    <property type="term" value="F:copper chaperone activity"/>
    <property type="evidence" value="ECO:0007669"/>
    <property type="project" value="InterPro"/>
</dbReference>